<organism evidence="1">
    <name type="scientific">marine sediment metagenome</name>
    <dbReference type="NCBI Taxonomy" id="412755"/>
    <lineage>
        <taxon>unclassified sequences</taxon>
        <taxon>metagenomes</taxon>
        <taxon>ecological metagenomes</taxon>
    </lineage>
</organism>
<dbReference type="EMBL" id="LAZR01070460">
    <property type="protein sequence ID" value="KKK40639.1"/>
    <property type="molecule type" value="Genomic_DNA"/>
</dbReference>
<evidence type="ECO:0000313" key="1">
    <source>
        <dbReference type="EMBL" id="KKK40639.1"/>
    </source>
</evidence>
<gene>
    <name evidence="1" type="ORF">LCGC14_3018650</name>
</gene>
<accession>A0A0F8XEI4</accession>
<name>A0A0F8XEI4_9ZZZZ</name>
<protein>
    <submittedName>
        <fullName evidence="1">Uncharacterized protein</fullName>
    </submittedName>
</protein>
<dbReference type="AlphaFoldDB" id="A0A0F8XEI4"/>
<comment type="caution">
    <text evidence="1">The sequence shown here is derived from an EMBL/GenBank/DDBJ whole genome shotgun (WGS) entry which is preliminary data.</text>
</comment>
<sequence length="130" mass="14809">MNEILESNGMTQQECRLMDIDYIQPKVEGGNKMATLREEAQAYEPPQTKNIADLEEARTDLEVEEREGMNNDGKKFSYKVVVLNGEDYRVPASVLKSLKAILEDKPELQRFKVKKSGEGLKTEYVVIPLD</sequence>
<proteinExistence type="predicted"/>
<reference evidence="1" key="1">
    <citation type="journal article" date="2015" name="Nature">
        <title>Complex archaea that bridge the gap between prokaryotes and eukaryotes.</title>
        <authorList>
            <person name="Spang A."/>
            <person name="Saw J.H."/>
            <person name="Jorgensen S.L."/>
            <person name="Zaremba-Niedzwiedzka K."/>
            <person name="Martijn J."/>
            <person name="Lind A.E."/>
            <person name="van Eijk R."/>
            <person name="Schleper C."/>
            <person name="Guy L."/>
            <person name="Ettema T.J."/>
        </authorList>
    </citation>
    <scope>NUCLEOTIDE SEQUENCE</scope>
</reference>